<feature type="region of interest" description="Disordered" evidence="3">
    <location>
        <begin position="51"/>
        <end position="87"/>
    </location>
</feature>
<evidence type="ECO:0000256" key="1">
    <source>
        <dbReference type="ARBA" id="ARBA00004613"/>
    </source>
</evidence>
<reference evidence="5 6" key="2">
    <citation type="journal article" date="2016" name="Environ. Microbiol. Rep.">
        <title>Metagenomic evidence for the presence of phototrophic Gemmatimonadetes bacteria in diverse environments.</title>
        <authorList>
            <person name="Zeng Y."/>
            <person name="Baumbach J."/>
            <person name="Barbosa E.G."/>
            <person name="Azevedo V."/>
            <person name="Zhang C."/>
            <person name="Koblizek M."/>
        </authorList>
    </citation>
    <scope>NUCLEOTIDE SEQUENCE [LARGE SCALE GENOMIC DNA]</scope>
    <source>
        <strain evidence="5 6">AP64</strain>
    </source>
</reference>
<evidence type="ECO:0000313" key="6">
    <source>
        <dbReference type="Proteomes" id="UP000076404"/>
    </source>
</evidence>
<keyword evidence="2" id="KW-0732">Signal</keyword>
<dbReference type="AlphaFoldDB" id="A0A143BGA7"/>
<dbReference type="KEGG" id="gph:GEMMAAP_02975"/>
<evidence type="ECO:0000256" key="2">
    <source>
        <dbReference type="ARBA" id="ARBA00022729"/>
    </source>
</evidence>
<dbReference type="GO" id="GO:0005576">
    <property type="term" value="C:extracellular region"/>
    <property type="evidence" value="ECO:0007669"/>
    <property type="project" value="UniProtKB-SubCell"/>
</dbReference>
<sequence>MASQTNIVFRFTLRALPSKTPRRVAAVVALSSVLAWPAAALPFVRVERGESAKQPPASPSKVPPNALSGVSAGTASSPTGPRTPNELGRFPIVEWHQVGEADGSYKVSRERFRAELAELHARGYVPVNLSEILDKTFDVPAGKTPVLFTFDDASPSQFRYLERNGQLVVDPTSAVGILMDFLKTHPDWKAKGLFCMLPAAEAGHAFFGDKGIQGQKTEWRFPKVQFLVKQGFELCNHTLWHAKLSKYPDAVVQEQFARGAMAIDSAVPGYKVRGMALPYGLWPKNRALTLRGSWYDKKGKRSVVYSHEAVFEVAGGPARSPFDPQFNPKALPRVPLQGGTKLTTTLNEMDKASGKWARFVSDGNPKTVAKP</sequence>
<reference evidence="5 6" key="1">
    <citation type="journal article" date="2014" name="Proc. Natl. Acad. Sci. U.S.A.">
        <title>Functional type 2 photosynthetic reaction centers found in the rare bacterial phylum Gemmatimonadetes.</title>
        <authorList>
            <person name="Zeng Y."/>
            <person name="Feng F."/>
            <person name="Medova H."/>
            <person name="Dean J."/>
            <person name="Koblizek M."/>
        </authorList>
    </citation>
    <scope>NUCLEOTIDE SEQUENCE [LARGE SCALE GENOMIC DNA]</scope>
    <source>
        <strain evidence="5 6">AP64</strain>
    </source>
</reference>
<name>A0A143BGA7_9BACT</name>
<dbReference type="EMBL" id="CP011454">
    <property type="protein sequence ID" value="AMW04078.1"/>
    <property type="molecule type" value="Genomic_DNA"/>
</dbReference>
<dbReference type="InterPro" id="IPR051398">
    <property type="entry name" value="Polysacch_Deacetylase"/>
</dbReference>
<keyword evidence="6" id="KW-1185">Reference proteome</keyword>
<feature type="compositionally biased region" description="Polar residues" evidence="3">
    <location>
        <begin position="71"/>
        <end position="82"/>
    </location>
</feature>
<accession>A0A143BGA7</accession>
<evidence type="ECO:0000256" key="3">
    <source>
        <dbReference type="SAM" id="MobiDB-lite"/>
    </source>
</evidence>
<feature type="domain" description="NodB homology" evidence="4">
    <location>
        <begin position="221"/>
        <end position="285"/>
    </location>
</feature>
<dbReference type="SUPFAM" id="SSF88713">
    <property type="entry name" value="Glycoside hydrolase/deacetylase"/>
    <property type="match status" value="1"/>
</dbReference>
<dbReference type="InterPro" id="IPR011330">
    <property type="entry name" value="Glyco_hydro/deAcase_b/a-brl"/>
</dbReference>
<dbReference type="GO" id="GO:0016810">
    <property type="term" value="F:hydrolase activity, acting on carbon-nitrogen (but not peptide) bonds"/>
    <property type="evidence" value="ECO:0007669"/>
    <property type="project" value="InterPro"/>
</dbReference>
<organism evidence="5 6">
    <name type="scientific">Gemmatimonas phototrophica</name>
    <dbReference type="NCBI Taxonomy" id="1379270"/>
    <lineage>
        <taxon>Bacteria</taxon>
        <taxon>Pseudomonadati</taxon>
        <taxon>Gemmatimonadota</taxon>
        <taxon>Gemmatimonadia</taxon>
        <taxon>Gemmatimonadales</taxon>
        <taxon>Gemmatimonadaceae</taxon>
        <taxon>Gemmatimonas</taxon>
    </lineage>
</organism>
<proteinExistence type="predicted"/>
<dbReference type="GO" id="GO:0005975">
    <property type="term" value="P:carbohydrate metabolic process"/>
    <property type="evidence" value="ECO:0007669"/>
    <property type="project" value="InterPro"/>
</dbReference>
<dbReference type="InterPro" id="IPR002509">
    <property type="entry name" value="NODB_dom"/>
</dbReference>
<comment type="subcellular location">
    <subcellularLocation>
        <location evidence="1">Secreted</location>
    </subcellularLocation>
</comment>
<dbReference type="Proteomes" id="UP000076404">
    <property type="component" value="Chromosome"/>
</dbReference>
<evidence type="ECO:0000259" key="4">
    <source>
        <dbReference type="Pfam" id="PF01522"/>
    </source>
</evidence>
<dbReference type="Gene3D" id="3.20.20.370">
    <property type="entry name" value="Glycoside hydrolase/deacetylase"/>
    <property type="match status" value="1"/>
</dbReference>
<dbReference type="PANTHER" id="PTHR34216:SF3">
    <property type="entry name" value="POLY-BETA-1,6-N-ACETYL-D-GLUCOSAMINE N-DEACETYLASE"/>
    <property type="match status" value="1"/>
</dbReference>
<dbReference type="PANTHER" id="PTHR34216">
    <property type="match status" value="1"/>
</dbReference>
<evidence type="ECO:0000313" key="5">
    <source>
        <dbReference type="EMBL" id="AMW04078.1"/>
    </source>
</evidence>
<dbReference type="CDD" id="cd10972">
    <property type="entry name" value="CE4_DAC_u3_5s"/>
    <property type="match status" value="1"/>
</dbReference>
<protein>
    <recommendedName>
        <fullName evidence="4">NodB homology domain-containing protein</fullName>
    </recommendedName>
</protein>
<gene>
    <name evidence="5" type="ORF">GEMMAAP_02975</name>
</gene>
<dbReference type="STRING" id="1379270.GEMMAAP_02975"/>
<dbReference type="Pfam" id="PF01522">
    <property type="entry name" value="Polysacc_deac_1"/>
    <property type="match status" value="1"/>
</dbReference>
<dbReference type="eggNOG" id="COG0726">
    <property type="taxonomic scope" value="Bacteria"/>
</dbReference>